<reference evidence="2" key="2">
    <citation type="journal article" date="2014" name="ISME J.">
        <title>Microbial stratification in low pH oxic and suboxic macroscopic growths along an acid mine drainage.</title>
        <authorList>
            <person name="Mendez-Garcia C."/>
            <person name="Mesa V."/>
            <person name="Sprenger R.R."/>
            <person name="Richter M."/>
            <person name="Diez M.S."/>
            <person name="Solano J."/>
            <person name="Bargiela R."/>
            <person name="Golyshina O.V."/>
            <person name="Manteca A."/>
            <person name="Ramos J.L."/>
            <person name="Gallego J.R."/>
            <person name="Llorente I."/>
            <person name="Martins Dos Santos V.A."/>
            <person name="Jensen O.N."/>
            <person name="Pelaez A.I."/>
            <person name="Sanchez J."/>
            <person name="Ferrer M."/>
        </authorList>
    </citation>
    <scope>NUCLEOTIDE SEQUENCE</scope>
</reference>
<dbReference type="PANTHER" id="PTHR30313">
    <property type="entry name" value="DNA PRIMASE"/>
    <property type="match status" value="1"/>
</dbReference>
<accession>T0ZJB5</accession>
<reference evidence="2" key="1">
    <citation type="submission" date="2013-08" db="EMBL/GenBank/DDBJ databases">
        <authorList>
            <person name="Mendez C."/>
            <person name="Richter M."/>
            <person name="Ferrer M."/>
            <person name="Sanchez J."/>
        </authorList>
    </citation>
    <scope>NUCLEOTIDE SEQUENCE</scope>
</reference>
<dbReference type="Gene3D" id="3.40.1360.10">
    <property type="match status" value="1"/>
</dbReference>
<evidence type="ECO:0000313" key="2">
    <source>
        <dbReference type="EMBL" id="EQD44763.1"/>
    </source>
</evidence>
<dbReference type="PANTHER" id="PTHR30313:SF2">
    <property type="entry name" value="DNA PRIMASE"/>
    <property type="match status" value="1"/>
</dbReference>
<feature type="domain" description="Toprim" evidence="1">
    <location>
        <begin position="133"/>
        <end position="209"/>
    </location>
</feature>
<organism evidence="2">
    <name type="scientific">mine drainage metagenome</name>
    <dbReference type="NCBI Taxonomy" id="410659"/>
    <lineage>
        <taxon>unclassified sequences</taxon>
        <taxon>metagenomes</taxon>
        <taxon>ecological metagenomes</taxon>
    </lineage>
</organism>
<dbReference type="CDD" id="cd01029">
    <property type="entry name" value="TOPRIM_primases"/>
    <property type="match status" value="1"/>
</dbReference>
<feature type="non-terminal residue" evidence="2">
    <location>
        <position position="1"/>
    </location>
</feature>
<dbReference type="InterPro" id="IPR006171">
    <property type="entry name" value="TOPRIM_dom"/>
</dbReference>
<dbReference type="GO" id="GO:0006269">
    <property type="term" value="P:DNA replication, synthesis of primer"/>
    <property type="evidence" value="ECO:0007669"/>
    <property type="project" value="TreeGrafter"/>
</dbReference>
<dbReference type="GO" id="GO:0005737">
    <property type="term" value="C:cytoplasm"/>
    <property type="evidence" value="ECO:0007669"/>
    <property type="project" value="TreeGrafter"/>
</dbReference>
<dbReference type="Pfam" id="PF13662">
    <property type="entry name" value="Toprim_4"/>
    <property type="match status" value="1"/>
</dbReference>
<dbReference type="SMART" id="SM00493">
    <property type="entry name" value="TOPRIM"/>
    <property type="match status" value="1"/>
</dbReference>
<dbReference type="InterPro" id="IPR050219">
    <property type="entry name" value="DnaG_primase"/>
</dbReference>
<dbReference type="AlphaFoldDB" id="T0ZJB5"/>
<sequence>GGSLDLRELQKNGKIGRIEIDTSASGPRTYGKLHLPSSLSRVETCILAAAIESVDRVGPFETNFKIEKIEDTRSEKRKKIINRAKELVKTLLSTEIPDSKEISDLVESDVKSSTVGTYGSDNLPAGPDVAKSEEVIIVEGRADVINLLKSDITNCVAVGGASGNVSKTIVDLCTAKDSTVFVDGDRGGDMIIRGIAEAADIDFIAKAPDGQGG</sequence>
<proteinExistence type="predicted"/>
<protein>
    <submittedName>
        <fullName evidence="2">TOPRIM domain protein</fullName>
    </submittedName>
</protein>
<dbReference type="InterPro" id="IPR034154">
    <property type="entry name" value="TOPRIM_DnaG/twinkle"/>
</dbReference>
<comment type="caution">
    <text evidence="2">The sequence shown here is derived from an EMBL/GenBank/DDBJ whole genome shotgun (WGS) entry which is preliminary data.</text>
</comment>
<name>T0ZJB5_9ZZZZ</name>
<evidence type="ECO:0000259" key="1">
    <source>
        <dbReference type="PROSITE" id="PS50880"/>
    </source>
</evidence>
<dbReference type="PROSITE" id="PS50880">
    <property type="entry name" value="TOPRIM"/>
    <property type="match status" value="1"/>
</dbReference>
<gene>
    <name evidence="2" type="ORF">B2A_09476</name>
</gene>
<dbReference type="SUPFAM" id="SSF56731">
    <property type="entry name" value="DNA primase core"/>
    <property type="match status" value="1"/>
</dbReference>
<dbReference type="EMBL" id="AUZZ01006844">
    <property type="protein sequence ID" value="EQD44763.1"/>
    <property type="molecule type" value="Genomic_DNA"/>
</dbReference>